<sequence length="373" mass="39931">MAALVVGIGLVKAATEPGDSPAPNAMTATADTPTPSRAATATPSASRTASPARSPSATPSAGASGTPTRTPEGATFLRPAKWKVTVSGPDALHPSVCVRPAGRKSCAKGGIEILHDYTDHGTAGLDGGLSLPPAFGCRGGEAHLLRKTVERLRDQSVEHRRHLIQCTDDVQFEAQTWYLSESSTLIRASRVPRAAVDLVLESFRFPAGEREAAESAPVSSARAQALAMDAFLEASAKTNAKLRKAVDLVRRCRDLDEAIAALDEVWAERSFQVREVQDTLSDRLAVDALEGGDAMMFNLREAMEYSLRASGEYSQWAERFRAGNCVGGVGSQYHLEAAEAASARAEKAKRFFVRQWNRIAKKEGLATRKASEI</sequence>
<evidence type="ECO:0000313" key="3">
    <source>
        <dbReference type="Proteomes" id="UP000319213"/>
    </source>
</evidence>
<name>A0A543IX08_9ACTN</name>
<feature type="compositionally biased region" description="Low complexity" evidence="1">
    <location>
        <begin position="27"/>
        <end position="68"/>
    </location>
</feature>
<protein>
    <submittedName>
        <fullName evidence="2">Uncharacterized protein</fullName>
    </submittedName>
</protein>
<feature type="region of interest" description="Disordered" evidence="1">
    <location>
        <begin position="14"/>
        <end position="75"/>
    </location>
</feature>
<dbReference type="AlphaFoldDB" id="A0A543IX08"/>
<evidence type="ECO:0000313" key="2">
    <source>
        <dbReference type="EMBL" id="TQM75115.1"/>
    </source>
</evidence>
<accession>A0A543IX08</accession>
<dbReference type="Proteomes" id="UP000319213">
    <property type="component" value="Unassembled WGS sequence"/>
</dbReference>
<gene>
    <name evidence="2" type="ORF">FHX40_1814</name>
</gene>
<reference evidence="2 3" key="1">
    <citation type="submission" date="2019-06" db="EMBL/GenBank/DDBJ databases">
        <title>Sequencing the genomes of 1000 actinobacteria strains.</title>
        <authorList>
            <person name="Klenk H.-P."/>
        </authorList>
    </citation>
    <scope>NUCLEOTIDE SEQUENCE [LARGE SCALE GENOMIC DNA]</scope>
    <source>
        <strain evidence="2 3">DSM 43186</strain>
    </source>
</reference>
<evidence type="ECO:0000256" key="1">
    <source>
        <dbReference type="SAM" id="MobiDB-lite"/>
    </source>
</evidence>
<organism evidence="2 3">
    <name type="scientific">Thermopolyspora flexuosa</name>
    <dbReference type="NCBI Taxonomy" id="103836"/>
    <lineage>
        <taxon>Bacteria</taxon>
        <taxon>Bacillati</taxon>
        <taxon>Actinomycetota</taxon>
        <taxon>Actinomycetes</taxon>
        <taxon>Streptosporangiales</taxon>
        <taxon>Streptosporangiaceae</taxon>
        <taxon>Thermopolyspora</taxon>
    </lineage>
</organism>
<keyword evidence="3" id="KW-1185">Reference proteome</keyword>
<dbReference type="EMBL" id="VFPQ01000001">
    <property type="protein sequence ID" value="TQM75115.1"/>
    <property type="molecule type" value="Genomic_DNA"/>
</dbReference>
<comment type="caution">
    <text evidence="2">The sequence shown here is derived from an EMBL/GenBank/DDBJ whole genome shotgun (WGS) entry which is preliminary data.</text>
</comment>
<proteinExistence type="predicted"/>